<dbReference type="EMBL" id="AJWZ01000877">
    <property type="protein sequence ID" value="EKC75493.1"/>
    <property type="molecule type" value="Genomic_DNA"/>
</dbReference>
<reference evidence="1" key="1">
    <citation type="journal article" date="2013" name="Environ. Microbiol.">
        <title>Microbiota from the distal guts of lean and obese adolescents exhibit partial functional redundancy besides clear differences in community structure.</title>
        <authorList>
            <person name="Ferrer M."/>
            <person name="Ruiz A."/>
            <person name="Lanza F."/>
            <person name="Haange S.B."/>
            <person name="Oberbach A."/>
            <person name="Till H."/>
            <person name="Bargiela R."/>
            <person name="Campoy C."/>
            <person name="Segura M.T."/>
            <person name="Richter M."/>
            <person name="von Bergen M."/>
            <person name="Seifert J."/>
            <person name="Suarez A."/>
        </authorList>
    </citation>
    <scope>NUCLEOTIDE SEQUENCE</scope>
</reference>
<feature type="non-terminal residue" evidence="1">
    <location>
        <position position="1"/>
    </location>
</feature>
<evidence type="ECO:0000313" key="1">
    <source>
        <dbReference type="EMBL" id="EKC75493.1"/>
    </source>
</evidence>
<comment type="caution">
    <text evidence="1">The sequence shown here is derived from an EMBL/GenBank/DDBJ whole genome shotgun (WGS) entry which is preliminary data.</text>
</comment>
<gene>
    <name evidence="1" type="ORF">OBE_01337</name>
</gene>
<sequence>GYEMHTAAMRLCKPGIKEQYIAGVLDKFQIQPCRRCRLQR</sequence>
<dbReference type="AlphaFoldDB" id="K1TZY5"/>
<organism evidence="1">
    <name type="scientific">human gut metagenome</name>
    <dbReference type="NCBI Taxonomy" id="408170"/>
    <lineage>
        <taxon>unclassified sequences</taxon>
        <taxon>metagenomes</taxon>
        <taxon>organismal metagenomes</taxon>
    </lineage>
</organism>
<proteinExistence type="predicted"/>
<accession>K1TZY5</accession>
<name>K1TZY5_9ZZZZ</name>
<protein>
    <submittedName>
        <fullName evidence="1">Uncharacterized protein</fullName>
    </submittedName>
</protein>